<evidence type="ECO:0000256" key="3">
    <source>
        <dbReference type="ARBA" id="ARBA00022692"/>
    </source>
</evidence>
<dbReference type="PANTHER" id="PTHR30213:SF1">
    <property type="entry name" value="INNER MEMBRANE PROTEIN YHJD"/>
    <property type="match status" value="1"/>
</dbReference>
<feature type="transmembrane region" description="Helical" evidence="7">
    <location>
        <begin position="226"/>
        <end position="249"/>
    </location>
</feature>
<reference evidence="8 9" key="1">
    <citation type="journal article" date="2013" name="Int. J. Syst. Evol. Microbiol.">
        <title>Comamonas guangdongensis sp. nov., isolated from subterranean forest sediment, and emended description of the genus Comamonas.</title>
        <authorList>
            <person name="Zhang J."/>
            <person name="Wang Y."/>
            <person name="Zhou S."/>
            <person name="Wu C."/>
            <person name="He J."/>
            <person name="Li F."/>
        </authorList>
    </citation>
    <scope>NUCLEOTIDE SEQUENCE [LARGE SCALE GENOMIC DNA]</scope>
    <source>
        <strain evidence="8 9">CCTCC AB2011133</strain>
    </source>
</reference>
<evidence type="ECO:0000256" key="7">
    <source>
        <dbReference type="SAM" id="Phobius"/>
    </source>
</evidence>
<sequence>MDATLSAWTQRLIRPARPLVSAVQLWLQADGLRMSAAMSFYGMLSLAPLALAVVGLLGWWLDRSYVEHTLITQIQHVVGDRVAQVIQGALNSAKSSNEGSLASVLGLAMMLSGATGVFVELQVSLDKLWSMGEAPAPKAKAAWWNMAVSRLRGLIYVGGLGFLLLLSMVMSTALQIVTKWAHEELQLVPLGPVLGLINESVSFGIEVVLFLGLMRMGHGIKPALRYLLVGSVVGAALFTLGKQALAWYLSTAAVVSAYGAAGSLVVVLMWFYFTSAILLFSAATAKACSKAELHFGKRKSQASRIPPQDLRQRPDSAGENI</sequence>
<feature type="region of interest" description="Disordered" evidence="6">
    <location>
        <begin position="298"/>
        <end position="321"/>
    </location>
</feature>
<comment type="subcellular location">
    <subcellularLocation>
        <location evidence="1">Cell membrane</location>
        <topology evidence="1">Multi-pass membrane protein</topology>
    </subcellularLocation>
</comment>
<keyword evidence="9" id="KW-1185">Reference proteome</keyword>
<keyword evidence="4 7" id="KW-1133">Transmembrane helix</keyword>
<dbReference type="PIRSF" id="PIRSF035875">
    <property type="entry name" value="RNase_BN"/>
    <property type="match status" value="1"/>
</dbReference>
<feature type="transmembrane region" description="Helical" evidence="7">
    <location>
        <begin position="255"/>
        <end position="280"/>
    </location>
</feature>
<dbReference type="Proteomes" id="UP001561046">
    <property type="component" value="Unassembled WGS sequence"/>
</dbReference>
<dbReference type="InterPro" id="IPR017039">
    <property type="entry name" value="Virul_fac_BrkB"/>
</dbReference>
<evidence type="ECO:0000256" key="5">
    <source>
        <dbReference type="ARBA" id="ARBA00023136"/>
    </source>
</evidence>
<evidence type="ECO:0000256" key="2">
    <source>
        <dbReference type="ARBA" id="ARBA00022475"/>
    </source>
</evidence>
<accession>A0ABV3ZV10</accession>
<keyword evidence="2" id="KW-1003">Cell membrane</keyword>
<keyword evidence="3 7" id="KW-0812">Transmembrane</keyword>
<evidence type="ECO:0000256" key="6">
    <source>
        <dbReference type="SAM" id="MobiDB-lite"/>
    </source>
</evidence>
<organism evidence="8 9">
    <name type="scientific">Comamonas guangdongensis</name>
    <dbReference type="NCBI Taxonomy" id="510515"/>
    <lineage>
        <taxon>Bacteria</taxon>
        <taxon>Pseudomonadati</taxon>
        <taxon>Pseudomonadota</taxon>
        <taxon>Betaproteobacteria</taxon>
        <taxon>Burkholderiales</taxon>
        <taxon>Comamonadaceae</taxon>
        <taxon>Comamonas</taxon>
    </lineage>
</organism>
<dbReference type="PANTHER" id="PTHR30213">
    <property type="entry name" value="INNER MEMBRANE PROTEIN YHJD"/>
    <property type="match status" value="1"/>
</dbReference>
<feature type="transmembrane region" description="Helical" evidence="7">
    <location>
        <begin position="40"/>
        <end position="61"/>
    </location>
</feature>
<feature type="compositionally biased region" description="Basic and acidic residues" evidence="6">
    <location>
        <begin position="310"/>
        <end position="321"/>
    </location>
</feature>
<dbReference type="RefSeq" id="WP_369337962.1">
    <property type="nucleotide sequence ID" value="NZ_JBFYGN010000007.1"/>
</dbReference>
<feature type="transmembrane region" description="Helical" evidence="7">
    <location>
        <begin position="100"/>
        <end position="121"/>
    </location>
</feature>
<evidence type="ECO:0000313" key="9">
    <source>
        <dbReference type="Proteomes" id="UP001561046"/>
    </source>
</evidence>
<name>A0ABV3ZV10_9BURK</name>
<evidence type="ECO:0000256" key="4">
    <source>
        <dbReference type="ARBA" id="ARBA00022989"/>
    </source>
</evidence>
<evidence type="ECO:0000256" key="1">
    <source>
        <dbReference type="ARBA" id="ARBA00004651"/>
    </source>
</evidence>
<dbReference type="Pfam" id="PF03631">
    <property type="entry name" value="Virul_fac_BrkB"/>
    <property type="match status" value="1"/>
</dbReference>
<feature type="transmembrane region" description="Helical" evidence="7">
    <location>
        <begin position="154"/>
        <end position="176"/>
    </location>
</feature>
<dbReference type="EMBL" id="JBFYGN010000007">
    <property type="protein sequence ID" value="MEX8192758.1"/>
    <property type="molecule type" value="Genomic_DNA"/>
</dbReference>
<proteinExistence type="predicted"/>
<protein>
    <submittedName>
        <fullName evidence="8">YihY/virulence factor BrkB family protein</fullName>
    </submittedName>
</protein>
<evidence type="ECO:0000313" key="8">
    <source>
        <dbReference type="EMBL" id="MEX8192758.1"/>
    </source>
</evidence>
<gene>
    <name evidence="8" type="ORF">AB6724_07880</name>
</gene>
<comment type="caution">
    <text evidence="8">The sequence shown here is derived from an EMBL/GenBank/DDBJ whole genome shotgun (WGS) entry which is preliminary data.</text>
</comment>
<feature type="transmembrane region" description="Helical" evidence="7">
    <location>
        <begin position="196"/>
        <end position="214"/>
    </location>
</feature>
<keyword evidence="5 7" id="KW-0472">Membrane</keyword>